<keyword evidence="1" id="KW-0472">Membrane</keyword>
<gene>
    <name evidence="2" type="ORF">KDA27_21570</name>
</gene>
<sequence>MVPRLLLLLSFGAFLVWGFAYASTDLWWDEITSLEGYALVDFRTIVTGYDQPNNHVLFNVLHRLWLQLLGVADLFGAIDHVGLLRWGQWIVAAGTVAFVARSGWRIFGPMGGALSAVFLVSTLPFLNFSMQLRGYGLGVFFAAGLLDACLHISGGLQTASGSPSTDRWGWKKAVRSSVAVTICTFGLLYSVPSNVYFAVSVGLWAVAVWALSRIRGGHTATDVENARRQGREGWILLGLGLGTVAAFLAYLPILDAVLHNRFVSVHPPDRFFVLATRLPGVLGHLLSFRYLLVVLIAFGFVWHLMRGSAAGDPSSSARASRLAVRHDVLLLLMALLIPFVLSFLRNDWPFERTFLVVTPAFALLLGGGTASAARIFSSPGSRGHALSMLAVAFYALGTATWGYLHVQGRLDREFRETLAGEQNLLGNSYQSRSFRPSEGAAWLGPKVAAAPGPVLFVHEADRVAWSSYLAREGVPSLGMVRLIPAEPEARAAGMTHLAQLQVTKPGEEHAFYGVQLSLPSLAADDALTPILEAAQRFGAVERFYVVTDFPSWTTNLAREIPAGWTAMPLRETGGFGTIWELRPPG</sequence>
<organism evidence="2 3">
    <name type="scientific">Eiseniibacteriota bacterium</name>
    <dbReference type="NCBI Taxonomy" id="2212470"/>
    <lineage>
        <taxon>Bacteria</taxon>
        <taxon>Candidatus Eiseniibacteriota</taxon>
    </lineage>
</organism>
<feature type="transmembrane region" description="Helical" evidence="1">
    <location>
        <begin position="322"/>
        <end position="341"/>
    </location>
</feature>
<feature type="transmembrane region" description="Helical" evidence="1">
    <location>
        <begin position="353"/>
        <end position="373"/>
    </location>
</feature>
<evidence type="ECO:0000313" key="2">
    <source>
        <dbReference type="EMBL" id="MCA9758400.1"/>
    </source>
</evidence>
<keyword evidence="1" id="KW-1133">Transmembrane helix</keyword>
<feature type="transmembrane region" description="Helical" evidence="1">
    <location>
        <begin position="385"/>
        <end position="404"/>
    </location>
</feature>
<reference evidence="2" key="1">
    <citation type="submission" date="2020-04" db="EMBL/GenBank/DDBJ databases">
        <authorList>
            <person name="Zhang T."/>
        </authorList>
    </citation>
    <scope>NUCLEOTIDE SEQUENCE</scope>
    <source>
        <strain evidence="2">HKST-UBA02</strain>
    </source>
</reference>
<feature type="transmembrane region" description="Helical" evidence="1">
    <location>
        <begin position="132"/>
        <end position="152"/>
    </location>
</feature>
<feature type="transmembrane region" description="Helical" evidence="1">
    <location>
        <begin position="281"/>
        <end position="302"/>
    </location>
</feature>
<evidence type="ECO:0000313" key="3">
    <source>
        <dbReference type="Proteomes" id="UP000739538"/>
    </source>
</evidence>
<proteinExistence type="predicted"/>
<protein>
    <recommendedName>
        <fullName evidence="4">Glycosyltransferase RgtA/B/C/D-like domain-containing protein</fullName>
    </recommendedName>
</protein>
<feature type="transmembrane region" description="Helical" evidence="1">
    <location>
        <begin position="173"/>
        <end position="189"/>
    </location>
</feature>
<name>A0A956NJN1_UNCEI</name>
<accession>A0A956NJN1</accession>
<dbReference type="AlphaFoldDB" id="A0A956NJN1"/>
<evidence type="ECO:0008006" key="4">
    <source>
        <dbReference type="Google" id="ProtNLM"/>
    </source>
</evidence>
<keyword evidence="1" id="KW-0812">Transmembrane</keyword>
<reference evidence="2" key="2">
    <citation type="journal article" date="2021" name="Microbiome">
        <title>Successional dynamics and alternative stable states in a saline activated sludge microbial community over 9 years.</title>
        <authorList>
            <person name="Wang Y."/>
            <person name="Ye J."/>
            <person name="Ju F."/>
            <person name="Liu L."/>
            <person name="Boyd J.A."/>
            <person name="Deng Y."/>
            <person name="Parks D.H."/>
            <person name="Jiang X."/>
            <person name="Yin X."/>
            <person name="Woodcroft B.J."/>
            <person name="Tyson G.W."/>
            <person name="Hugenholtz P."/>
            <person name="Polz M.F."/>
            <person name="Zhang T."/>
        </authorList>
    </citation>
    <scope>NUCLEOTIDE SEQUENCE</scope>
    <source>
        <strain evidence="2">HKST-UBA02</strain>
    </source>
</reference>
<comment type="caution">
    <text evidence="2">The sequence shown here is derived from an EMBL/GenBank/DDBJ whole genome shotgun (WGS) entry which is preliminary data.</text>
</comment>
<dbReference type="EMBL" id="JAGQHS010000168">
    <property type="protein sequence ID" value="MCA9758400.1"/>
    <property type="molecule type" value="Genomic_DNA"/>
</dbReference>
<feature type="transmembrane region" description="Helical" evidence="1">
    <location>
        <begin position="107"/>
        <end position="126"/>
    </location>
</feature>
<dbReference type="Proteomes" id="UP000739538">
    <property type="component" value="Unassembled WGS sequence"/>
</dbReference>
<evidence type="ECO:0000256" key="1">
    <source>
        <dbReference type="SAM" id="Phobius"/>
    </source>
</evidence>
<feature type="transmembrane region" description="Helical" evidence="1">
    <location>
        <begin position="233"/>
        <end position="253"/>
    </location>
</feature>